<reference evidence="1 2" key="1">
    <citation type="journal article" date="2020" name="Mol. Biol. Evol.">
        <title>Distinct Expression and Methylation Patterns for Genes with Different Fates following a Single Whole-Genome Duplication in Flowering Plants.</title>
        <authorList>
            <person name="Shi T."/>
            <person name="Rahmani R.S."/>
            <person name="Gugger P.F."/>
            <person name="Wang M."/>
            <person name="Li H."/>
            <person name="Zhang Y."/>
            <person name="Li Z."/>
            <person name="Wang Q."/>
            <person name="Van de Peer Y."/>
            <person name="Marchal K."/>
            <person name="Chen J."/>
        </authorList>
    </citation>
    <scope>NUCLEOTIDE SEQUENCE [LARGE SCALE GENOMIC DNA]</scope>
    <source>
        <tissue evidence="1">Leaf</tissue>
    </source>
</reference>
<evidence type="ECO:0000313" key="2">
    <source>
        <dbReference type="Proteomes" id="UP000607653"/>
    </source>
</evidence>
<comment type="caution">
    <text evidence="1">The sequence shown here is derived from an EMBL/GenBank/DDBJ whole genome shotgun (WGS) entry which is preliminary data.</text>
</comment>
<dbReference type="AlphaFoldDB" id="A0A822Z2D6"/>
<evidence type="ECO:0000313" key="1">
    <source>
        <dbReference type="EMBL" id="DAD35658.1"/>
    </source>
</evidence>
<dbReference type="EMBL" id="DUZY01000004">
    <property type="protein sequence ID" value="DAD35658.1"/>
    <property type="molecule type" value="Genomic_DNA"/>
</dbReference>
<organism evidence="1 2">
    <name type="scientific">Nelumbo nucifera</name>
    <name type="common">Sacred lotus</name>
    <dbReference type="NCBI Taxonomy" id="4432"/>
    <lineage>
        <taxon>Eukaryota</taxon>
        <taxon>Viridiplantae</taxon>
        <taxon>Streptophyta</taxon>
        <taxon>Embryophyta</taxon>
        <taxon>Tracheophyta</taxon>
        <taxon>Spermatophyta</taxon>
        <taxon>Magnoliopsida</taxon>
        <taxon>Proteales</taxon>
        <taxon>Nelumbonaceae</taxon>
        <taxon>Nelumbo</taxon>
    </lineage>
</organism>
<protein>
    <submittedName>
        <fullName evidence="1">Uncharacterized protein</fullName>
    </submittedName>
</protein>
<accession>A0A822Z2D6</accession>
<proteinExistence type="predicted"/>
<keyword evidence="2" id="KW-1185">Reference proteome</keyword>
<sequence>MKRIRPTFEYLTGWRVSHSFKASLILTIVLDSLTT</sequence>
<gene>
    <name evidence="1" type="ORF">HUJ06_006298</name>
</gene>
<dbReference type="Proteomes" id="UP000607653">
    <property type="component" value="Unassembled WGS sequence"/>
</dbReference>
<name>A0A822Z2D6_NELNU</name>